<dbReference type="AlphaFoldDB" id="A0A8J6PJV1"/>
<reference evidence="1" key="1">
    <citation type="submission" date="2020-09" db="EMBL/GenBank/DDBJ databases">
        <title>Genome seq and assembly of Tianweitania sp.</title>
        <authorList>
            <person name="Chhetri G."/>
        </authorList>
    </citation>
    <scope>NUCLEOTIDE SEQUENCE</scope>
    <source>
        <strain evidence="1">Rool2</strain>
    </source>
</reference>
<evidence type="ECO:0000313" key="2">
    <source>
        <dbReference type="Proteomes" id="UP000643405"/>
    </source>
</evidence>
<gene>
    <name evidence="1" type="ORF">ICI42_16955</name>
</gene>
<dbReference type="InterPro" id="IPR021955">
    <property type="entry name" value="DUF3572"/>
</dbReference>
<name>A0A8J6PJV1_9HYPH</name>
<keyword evidence="2" id="KW-1185">Reference proteome</keyword>
<dbReference type="RefSeq" id="WP_188165925.1">
    <property type="nucleotide sequence ID" value="NZ_JACVVX010000005.1"/>
</dbReference>
<evidence type="ECO:0000313" key="1">
    <source>
        <dbReference type="EMBL" id="MBD0416344.1"/>
    </source>
</evidence>
<protein>
    <submittedName>
        <fullName evidence="1">DUF3572 domain-containing protein</fullName>
    </submittedName>
</protein>
<accession>A0A8J6PJV1</accession>
<comment type="caution">
    <text evidence="1">The sequence shown here is derived from an EMBL/GenBank/DDBJ whole genome shotgun (WGS) entry which is preliminary data.</text>
</comment>
<dbReference type="Proteomes" id="UP000643405">
    <property type="component" value="Unassembled WGS sequence"/>
</dbReference>
<organism evidence="1 2">
    <name type="scientific">Oryzicola mucosus</name>
    <dbReference type="NCBI Taxonomy" id="2767425"/>
    <lineage>
        <taxon>Bacteria</taxon>
        <taxon>Pseudomonadati</taxon>
        <taxon>Pseudomonadota</taxon>
        <taxon>Alphaproteobacteria</taxon>
        <taxon>Hyphomicrobiales</taxon>
        <taxon>Phyllobacteriaceae</taxon>
        <taxon>Oryzicola</taxon>
    </lineage>
</organism>
<dbReference type="EMBL" id="JACVVX010000005">
    <property type="protein sequence ID" value="MBD0416344.1"/>
    <property type="molecule type" value="Genomic_DNA"/>
</dbReference>
<dbReference type="Pfam" id="PF12096">
    <property type="entry name" value="DUF3572"/>
    <property type="match status" value="1"/>
</dbReference>
<proteinExistence type="predicted"/>
<sequence>MECFLQDSQPQAGGSDAVAIQALGFIAADPELLPRFLALTGIEIRNIRAAAAEPGFLAGVMQFIVAHEPTLLRFAEDSGLSPAEVVKAARQLPLGDHSYDQSI</sequence>